<feature type="domain" description="Aminoacyl-tRNA synthetase class I anticodon-binding" evidence="9">
    <location>
        <begin position="357"/>
        <end position="483"/>
    </location>
</feature>
<keyword evidence="7" id="KW-0862">Zinc</keyword>
<comment type="function">
    <text evidence="7">Catalyzes the attachment of glutamate to tRNA(Glu) in a two-step reaction: glutamate is first activated by ATP to form Glu-AMP and then transferred to the acceptor end of tRNA(Glu).</text>
</comment>
<comment type="subunit">
    <text evidence="7">Monomer.</text>
</comment>
<dbReference type="InterPro" id="IPR049940">
    <property type="entry name" value="GluQ/Sye"/>
</dbReference>
<dbReference type="GO" id="GO:0008270">
    <property type="term" value="F:zinc ion binding"/>
    <property type="evidence" value="ECO:0007669"/>
    <property type="project" value="UniProtKB-UniRule"/>
</dbReference>
<dbReference type="Gene3D" id="3.40.50.620">
    <property type="entry name" value="HUPs"/>
    <property type="match status" value="1"/>
</dbReference>
<dbReference type="CDD" id="cd00808">
    <property type="entry name" value="GluRS_core"/>
    <property type="match status" value="1"/>
</dbReference>
<dbReference type="SUPFAM" id="SSF52374">
    <property type="entry name" value="Nucleotidylyl transferase"/>
    <property type="match status" value="1"/>
</dbReference>
<evidence type="ECO:0000256" key="3">
    <source>
        <dbReference type="ARBA" id="ARBA00022741"/>
    </source>
</evidence>
<comment type="catalytic activity">
    <reaction evidence="7">
        <text>tRNA(Glu) + L-glutamate + ATP = L-glutamyl-tRNA(Glu) + AMP + diphosphate</text>
        <dbReference type="Rhea" id="RHEA:23540"/>
        <dbReference type="Rhea" id="RHEA-COMP:9663"/>
        <dbReference type="Rhea" id="RHEA-COMP:9680"/>
        <dbReference type="ChEBI" id="CHEBI:29985"/>
        <dbReference type="ChEBI" id="CHEBI:30616"/>
        <dbReference type="ChEBI" id="CHEBI:33019"/>
        <dbReference type="ChEBI" id="CHEBI:78442"/>
        <dbReference type="ChEBI" id="CHEBI:78520"/>
        <dbReference type="ChEBI" id="CHEBI:456215"/>
        <dbReference type="EC" id="6.1.1.17"/>
    </reaction>
</comment>
<dbReference type="InterPro" id="IPR004527">
    <property type="entry name" value="Glu-tRNA-ligase_bac/mito"/>
</dbReference>
<dbReference type="PANTHER" id="PTHR43311:SF2">
    <property type="entry name" value="GLUTAMATE--TRNA LIGASE, MITOCHONDRIAL-RELATED"/>
    <property type="match status" value="1"/>
</dbReference>
<dbReference type="InterPro" id="IPR000924">
    <property type="entry name" value="Glu/Gln-tRNA-synth"/>
</dbReference>
<dbReference type="PROSITE" id="PS00178">
    <property type="entry name" value="AA_TRNA_LIGASE_I"/>
    <property type="match status" value="1"/>
</dbReference>
<evidence type="ECO:0000256" key="1">
    <source>
        <dbReference type="ARBA" id="ARBA00007894"/>
    </source>
</evidence>
<keyword evidence="4 7" id="KW-0067">ATP-binding</keyword>
<reference evidence="10" key="1">
    <citation type="journal article" date="2020" name="mSystems">
        <title>Genome- and Community-Level Interaction Insights into Carbon Utilization and Element Cycling Functions of Hydrothermarchaeota in Hydrothermal Sediment.</title>
        <authorList>
            <person name="Zhou Z."/>
            <person name="Liu Y."/>
            <person name="Xu W."/>
            <person name="Pan J."/>
            <person name="Luo Z.H."/>
            <person name="Li M."/>
        </authorList>
    </citation>
    <scope>NUCLEOTIDE SEQUENCE [LARGE SCALE GENOMIC DNA]</scope>
    <source>
        <strain evidence="10">SpSt-747</strain>
    </source>
</reference>
<feature type="binding site" evidence="7">
    <location>
        <position position="110"/>
    </location>
    <ligand>
        <name>Zn(2+)</name>
        <dbReference type="ChEBI" id="CHEBI:29105"/>
    </ligand>
</feature>
<name>A0A7V3YFJ4_9BACT</name>
<dbReference type="EMBL" id="DTFV01000040">
    <property type="protein sequence ID" value="HGI30153.1"/>
    <property type="molecule type" value="Genomic_DNA"/>
</dbReference>
<feature type="binding site" evidence="7">
    <location>
        <position position="135"/>
    </location>
    <ligand>
        <name>Zn(2+)</name>
        <dbReference type="ChEBI" id="CHEBI:29105"/>
    </ligand>
</feature>
<evidence type="ECO:0000256" key="6">
    <source>
        <dbReference type="ARBA" id="ARBA00023146"/>
    </source>
</evidence>
<dbReference type="AlphaFoldDB" id="A0A7V3YFJ4"/>
<dbReference type="Pfam" id="PF00749">
    <property type="entry name" value="tRNA-synt_1c"/>
    <property type="match status" value="1"/>
</dbReference>
<keyword evidence="7" id="KW-0963">Cytoplasm</keyword>
<evidence type="ECO:0000256" key="7">
    <source>
        <dbReference type="HAMAP-Rule" id="MF_00022"/>
    </source>
</evidence>
<evidence type="ECO:0000256" key="5">
    <source>
        <dbReference type="ARBA" id="ARBA00022917"/>
    </source>
</evidence>
<dbReference type="GO" id="GO:0006424">
    <property type="term" value="P:glutamyl-tRNA aminoacylation"/>
    <property type="evidence" value="ECO:0007669"/>
    <property type="project" value="UniProtKB-UniRule"/>
</dbReference>
<dbReference type="InterPro" id="IPR020751">
    <property type="entry name" value="aa-tRNA-synth_I_codon-bd_sub2"/>
</dbReference>
<dbReference type="PRINTS" id="PR00987">
    <property type="entry name" value="TRNASYNTHGLU"/>
</dbReference>
<keyword evidence="6 7" id="KW-0030">Aminoacyl-tRNA synthetase</keyword>
<feature type="short sequence motif" description="'HIGH' region" evidence="7">
    <location>
        <begin position="11"/>
        <end position="21"/>
    </location>
</feature>
<keyword evidence="5 7" id="KW-0648">Protein biosynthesis</keyword>
<dbReference type="HAMAP" id="MF_00022">
    <property type="entry name" value="Glu_tRNA_synth_type1"/>
    <property type="match status" value="1"/>
</dbReference>
<dbReference type="GO" id="GO:0005524">
    <property type="term" value="F:ATP binding"/>
    <property type="evidence" value="ECO:0007669"/>
    <property type="project" value="UniProtKB-UniRule"/>
</dbReference>
<dbReference type="Pfam" id="PF19269">
    <property type="entry name" value="Anticodon_2"/>
    <property type="match status" value="1"/>
</dbReference>
<keyword evidence="3 7" id="KW-0547">Nucleotide-binding</keyword>
<comment type="similarity">
    <text evidence="1 7">Belongs to the class-I aminoacyl-tRNA synthetase family. Glutamate--tRNA ligase type 1 subfamily.</text>
</comment>
<comment type="caution">
    <text evidence="10">The sequence shown here is derived from an EMBL/GenBank/DDBJ whole genome shotgun (WGS) entry which is preliminary data.</text>
</comment>
<dbReference type="SUPFAM" id="SSF48163">
    <property type="entry name" value="An anticodon-binding domain of class I aminoacyl-tRNA synthetases"/>
    <property type="match status" value="1"/>
</dbReference>
<comment type="subcellular location">
    <subcellularLocation>
        <location evidence="7">Cytoplasm</location>
    </subcellularLocation>
</comment>
<dbReference type="FunFam" id="3.40.50.620:FF:000045">
    <property type="entry name" value="Glutamate--tRNA ligase, mitochondrial"/>
    <property type="match status" value="1"/>
</dbReference>
<dbReference type="InterPro" id="IPR014729">
    <property type="entry name" value="Rossmann-like_a/b/a_fold"/>
</dbReference>
<keyword evidence="2 7" id="KW-0436">Ligase</keyword>
<dbReference type="Gene3D" id="1.10.10.350">
    <property type="match status" value="1"/>
</dbReference>
<dbReference type="InterPro" id="IPR033910">
    <property type="entry name" value="GluRS_core"/>
</dbReference>
<dbReference type="GO" id="GO:0000049">
    <property type="term" value="F:tRNA binding"/>
    <property type="evidence" value="ECO:0007669"/>
    <property type="project" value="InterPro"/>
</dbReference>
<evidence type="ECO:0000256" key="4">
    <source>
        <dbReference type="ARBA" id="ARBA00022840"/>
    </source>
</evidence>
<dbReference type="InterPro" id="IPR001412">
    <property type="entry name" value="aa-tRNA-synth_I_CS"/>
</dbReference>
<sequence>MRETVRVRFAPSPTGFLHLGGARTALFNWAFARKYGGVFVLRIEDTDLSRSTEESVRVILESLRWLGLLWDEGPEVGGPYGPYFQSQRLHLYREYAEKLLQKGLAYECFCTPEELKERKERVIAQGGSWRYDRRCLHLSAREREAFRREGRKPVLRFRIPEGTTTFVDMLRGDVTFDNGELDDFVILKSDGMPTYNFACVVDDALMRITHVIRGDDHISNTPRQVLLYEAFGFPCPQFAHIPMILGKDRTRLSKRHGSPSVTYYRDMGYLPEAMVNYLARLSWATGEEEKEIFTREEIIERFSLEQVTKHAAVFDLDKLNWMNGVYLRAADPERLAEILIDILKRQGKVTEKDLTPEFSAYCRRVMALMRDRIRYVAQILEEAEYFFTEYYEYDPQAVESVLFEEKVPEILRVSCELLKNLEPFDAQTIERAIRSEAEQRGLKAAQFIHPLRVAVSGKKVGPGLFELLEVLGKERVLARIARTLRFLEKG</sequence>
<feature type="binding site" evidence="7">
    <location>
        <position position="108"/>
    </location>
    <ligand>
        <name>Zn(2+)</name>
        <dbReference type="ChEBI" id="CHEBI:29105"/>
    </ligand>
</feature>
<feature type="binding site" evidence="7">
    <location>
        <position position="254"/>
    </location>
    <ligand>
        <name>ATP</name>
        <dbReference type="ChEBI" id="CHEBI:30616"/>
    </ligand>
</feature>
<feature type="short sequence motif" description="'KMSKS' region" evidence="7">
    <location>
        <begin position="251"/>
        <end position="255"/>
    </location>
</feature>
<dbReference type="InterPro" id="IPR045462">
    <property type="entry name" value="aa-tRNA-synth_I_cd-bd"/>
</dbReference>
<dbReference type="EC" id="6.1.1.17" evidence="7"/>
<organism evidence="10">
    <name type="scientific">Candidatus Caldatribacterium californiense</name>
    <dbReference type="NCBI Taxonomy" id="1454726"/>
    <lineage>
        <taxon>Bacteria</taxon>
        <taxon>Pseudomonadati</taxon>
        <taxon>Atribacterota</taxon>
        <taxon>Atribacteria</taxon>
        <taxon>Atribacterales</taxon>
        <taxon>Candidatus Caldatribacteriaceae</taxon>
        <taxon>Candidatus Caldatribacterium</taxon>
    </lineage>
</organism>
<keyword evidence="7" id="KW-0479">Metal-binding</keyword>
<dbReference type="NCBIfam" id="TIGR00464">
    <property type="entry name" value="gltX_bact"/>
    <property type="match status" value="1"/>
</dbReference>
<evidence type="ECO:0000259" key="9">
    <source>
        <dbReference type="Pfam" id="PF19269"/>
    </source>
</evidence>
<dbReference type="GO" id="GO:0005829">
    <property type="term" value="C:cytosol"/>
    <property type="evidence" value="ECO:0007669"/>
    <property type="project" value="TreeGrafter"/>
</dbReference>
<proteinExistence type="inferred from homology"/>
<comment type="cofactor">
    <cofactor evidence="7">
        <name>Zn(2+)</name>
        <dbReference type="ChEBI" id="CHEBI:29105"/>
    </cofactor>
    <text evidence="7">Binds 1 zinc ion per subunit.</text>
</comment>
<feature type="domain" description="Glutamyl/glutaminyl-tRNA synthetase class Ib catalytic" evidence="8">
    <location>
        <begin position="5"/>
        <end position="321"/>
    </location>
</feature>
<dbReference type="PANTHER" id="PTHR43311">
    <property type="entry name" value="GLUTAMATE--TRNA LIGASE"/>
    <property type="match status" value="1"/>
</dbReference>
<gene>
    <name evidence="7" type="primary">gltX</name>
    <name evidence="10" type="ORF">ENV30_02390</name>
</gene>
<feature type="binding site" evidence="7">
    <location>
        <position position="137"/>
    </location>
    <ligand>
        <name>Zn(2+)</name>
        <dbReference type="ChEBI" id="CHEBI:29105"/>
    </ligand>
</feature>
<accession>A0A7V3YFJ4</accession>
<protein>
    <recommendedName>
        <fullName evidence="7">Glutamate--tRNA ligase</fullName>
        <ecNumber evidence="7">6.1.1.17</ecNumber>
    </recommendedName>
    <alternativeName>
        <fullName evidence="7">Glutamyl-tRNA synthetase</fullName>
        <shortName evidence="7">GluRS</shortName>
    </alternativeName>
</protein>
<dbReference type="GO" id="GO:0004818">
    <property type="term" value="F:glutamate-tRNA ligase activity"/>
    <property type="evidence" value="ECO:0007669"/>
    <property type="project" value="UniProtKB-UniRule"/>
</dbReference>
<evidence type="ECO:0000313" key="10">
    <source>
        <dbReference type="EMBL" id="HGI30153.1"/>
    </source>
</evidence>
<evidence type="ECO:0000259" key="8">
    <source>
        <dbReference type="Pfam" id="PF00749"/>
    </source>
</evidence>
<dbReference type="InterPro" id="IPR008925">
    <property type="entry name" value="aa_tRNA-synth_I_cd-bd_sf"/>
</dbReference>
<evidence type="ECO:0000256" key="2">
    <source>
        <dbReference type="ARBA" id="ARBA00022598"/>
    </source>
</evidence>
<dbReference type="InterPro" id="IPR020058">
    <property type="entry name" value="Glu/Gln-tRNA-synth_Ib_cat-dom"/>
</dbReference>